<evidence type="ECO:0000259" key="1">
    <source>
        <dbReference type="Pfam" id="PF11575"/>
    </source>
</evidence>
<sequence length="242" mass="25345">MTEALRRAADVGPFFSVRTGGGNPREDGFRPLAEVYGTPAALAERVEPVAARLGTTERRVAASLVHQGLAGRIWSLALAPAVLTGQVPDLAPAGLWWHPGRSAPDELRFPAPAPLPGRCDGPLPERLRTAVLHGHLEPLLHTTRAVARVAPGLLWGNAASALVGALRVLHAWCLGAGLPDAARRSVALAASLLDDPLLRGAGTLDPRGPSFIRRSCCLYYRVPGGGLCGDCCLRSAAPVPGR</sequence>
<dbReference type="Proteomes" id="UP001167160">
    <property type="component" value="Unassembled WGS sequence"/>
</dbReference>
<organism evidence="2 3">
    <name type="scientific">Streptomyces meridianus</name>
    <dbReference type="NCBI Taxonomy" id="2938945"/>
    <lineage>
        <taxon>Bacteria</taxon>
        <taxon>Bacillati</taxon>
        <taxon>Actinomycetota</taxon>
        <taxon>Actinomycetes</taxon>
        <taxon>Kitasatosporales</taxon>
        <taxon>Streptomycetaceae</taxon>
        <taxon>Streptomyces</taxon>
    </lineage>
</organism>
<protein>
    <submittedName>
        <fullName evidence="2">(2Fe-2S)-binding protein</fullName>
    </submittedName>
</protein>
<comment type="caution">
    <text evidence="2">The sequence shown here is derived from an EMBL/GenBank/DDBJ whole genome shotgun (WGS) entry which is preliminary data.</text>
</comment>
<accession>A0ABT0X6C3</accession>
<keyword evidence="3" id="KW-1185">Reference proteome</keyword>
<reference evidence="2" key="1">
    <citation type="journal article" date="2023" name="Int. J. Syst. Evol. Microbiol.">
        <title>Streptomyces meridianus sp. nov. isolated from brackish water of the Tagus estuary in Alcochete, Portugal.</title>
        <authorList>
            <person name="Santos J.D.N."/>
            <person name="Klimek D."/>
            <person name="Calusinska M."/>
            <person name="Lobo Da Cunha A."/>
            <person name="Catita J."/>
            <person name="Goncalves H."/>
            <person name="Gonzalez I."/>
            <person name="Reyes F."/>
            <person name="Lage O.M."/>
        </authorList>
    </citation>
    <scope>NUCLEOTIDE SEQUENCE</scope>
    <source>
        <strain evidence="2">MTZ3.1</strain>
    </source>
</reference>
<dbReference type="Pfam" id="PF11575">
    <property type="entry name" value="FhuF_C"/>
    <property type="match status" value="1"/>
</dbReference>
<feature type="domain" description="Ferric siderophore reductase C-terminal" evidence="1">
    <location>
        <begin position="213"/>
        <end position="233"/>
    </location>
</feature>
<gene>
    <name evidence="2" type="ORF">M1E25_10715</name>
</gene>
<dbReference type="RefSeq" id="WP_251413259.1">
    <property type="nucleotide sequence ID" value="NZ_JAMQGM010000022.1"/>
</dbReference>
<evidence type="ECO:0000313" key="2">
    <source>
        <dbReference type="EMBL" id="MCM2577820.1"/>
    </source>
</evidence>
<proteinExistence type="predicted"/>
<name>A0ABT0X6C3_9ACTN</name>
<evidence type="ECO:0000313" key="3">
    <source>
        <dbReference type="Proteomes" id="UP001167160"/>
    </source>
</evidence>
<dbReference type="InterPro" id="IPR024726">
    <property type="entry name" value="FhuF_C"/>
</dbReference>
<dbReference type="EMBL" id="JAMQGM010000022">
    <property type="protein sequence ID" value="MCM2577820.1"/>
    <property type="molecule type" value="Genomic_DNA"/>
</dbReference>